<proteinExistence type="inferred from homology"/>
<accession>A0AAD5V7R6</accession>
<dbReference type="Proteomes" id="UP001212997">
    <property type="component" value="Unassembled WGS sequence"/>
</dbReference>
<evidence type="ECO:0000313" key="7">
    <source>
        <dbReference type="EMBL" id="KAJ3488318.1"/>
    </source>
</evidence>
<evidence type="ECO:0000313" key="8">
    <source>
        <dbReference type="Proteomes" id="UP001212997"/>
    </source>
</evidence>
<keyword evidence="4 6" id="KW-0378">Hydrolase</keyword>
<feature type="signal peptide" evidence="6">
    <location>
        <begin position="1"/>
        <end position="17"/>
    </location>
</feature>
<comment type="caution">
    <text evidence="7">The sequence shown here is derived from an EMBL/GenBank/DDBJ whole genome shotgun (WGS) entry which is preliminary data.</text>
</comment>
<dbReference type="AlphaFoldDB" id="A0AAD5V7R6"/>
<protein>
    <recommendedName>
        <fullName evidence="6">Carboxypeptidase</fullName>
        <ecNumber evidence="6">3.4.16.-</ecNumber>
    </recommendedName>
</protein>
<keyword evidence="8" id="KW-1185">Reference proteome</keyword>
<feature type="chain" id="PRO_5041774403" description="Carboxypeptidase" evidence="6">
    <location>
        <begin position="18"/>
        <end position="483"/>
    </location>
</feature>
<keyword evidence="3 6" id="KW-0645">Protease</keyword>
<dbReference type="InterPro" id="IPR029058">
    <property type="entry name" value="AB_hydrolase_fold"/>
</dbReference>
<keyword evidence="2 6" id="KW-0121">Carboxypeptidase</keyword>
<evidence type="ECO:0000256" key="6">
    <source>
        <dbReference type="RuleBase" id="RU361156"/>
    </source>
</evidence>
<gene>
    <name evidence="7" type="ORF">NLI96_g2924</name>
</gene>
<dbReference type="EC" id="3.4.16.-" evidence="6"/>
<dbReference type="InterPro" id="IPR018202">
    <property type="entry name" value="Ser_caboxypep_ser_AS"/>
</dbReference>
<dbReference type="PRINTS" id="PR00724">
    <property type="entry name" value="CRBOXYPTASEC"/>
</dbReference>
<evidence type="ECO:0000256" key="4">
    <source>
        <dbReference type="ARBA" id="ARBA00022801"/>
    </source>
</evidence>
<name>A0AAD5V7R6_9APHY</name>
<dbReference type="GO" id="GO:0000324">
    <property type="term" value="C:fungal-type vacuole"/>
    <property type="evidence" value="ECO:0007669"/>
    <property type="project" value="TreeGrafter"/>
</dbReference>
<dbReference type="PANTHER" id="PTHR11802">
    <property type="entry name" value="SERINE PROTEASE FAMILY S10 SERINE CARBOXYPEPTIDASE"/>
    <property type="match status" value="1"/>
</dbReference>
<dbReference type="Gene3D" id="1.10.287.410">
    <property type="match status" value="1"/>
</dbReference>
<dbReference type="GO" id="GO:0006508">
    <property type="term" value="P:proteolysis"/>
    <property type="evidence" value="ECO:0007669"/>
    <property type="project" value="UniProtKB-KW"/>
</dbReference>
<dbReference type="GO" id="GO:0004185">
    <property type="term" value="F:serine-type carboxypeptidase activity"/>
    <property type="evidence" value="ECO:0007669"/>
    <property type="project" value="UniProtKB-UniRule"/>
</dbReference>
<dbReference type="EMBL" id="JANAWD010000069">
    <property type="protein sequence ID" value="KAJ3488318.1"/>
    <property type="molecule type" value="Genomic_DNA"/>
</dbReference>
<comment type="similarity">
    <text evidence="1 6">Belongs to the peptidase S10 family.</text>
</comment>
<sequence length="483" mass="52960">MRALAILPLISLPLVQGIPASEFQTVLNEIGDISDFTGGLFGGIAKGIGSAAKQAEKIFHGGQEKVEKFFESRNNAKKAPLTLWLNGGPGCSSVTGLLFELGPCSIAKQGEGVTFNNHSWNTHSNMIFLDQPVNVGYSYSNDGSTVNNSPVAAEDVYAFLELFLDRYPEYADSPFHIAAESYGGIYAPNIASVIHKKNTQLASKSFAPVPRLKRINLHSVILANGLTEPYTQFGSIPDFACDGPYPIFDDPSGARCEALRTKVPTCQRLIQGCYNYNSRFTCVPATLYCWSQLVGPLQQTGKNPYDARKQCDRQKDGQLCYKEMSWIETWMNDASNKKALGAPPDRDFASCNMEVNQAFMGQGDGMHNAALLLVPLINDGVRLLVYAGNADMMCNFMGNEAWVAKLEHKFHEEFSKTPSSPWVTLDSAGNVTFVNVYEAGHMVPFDQPEAALDMFTRWILDVPLSLNATELASRMTVPFAGII</sequence>
<keyword evidence="5" id="KW-0325">Glycoprotein</keyword>
<dbReference type="PANTHER" id="PTHR11802:SF452">
    <property type="entry name" value="CARBOXYPEPTIDASE"/>
    <property type="match status" value="1"/>
</dbReference>
<evidence type="ECO:0000256" key="5">
    <source>
        <dbReference type="ARBA" id="ARBA00023180"/>
    </source>
</evidence>
<dbReference type="Gene3D" id="3.40.50.1820">
    <property type="entry name" value="alpha/beta hydrolase"/>
    <property type="match status" value="1"/>
</dbReference>
<evidence type="ECO:0000256" key="2">
    <source>
        <dbReference type="ARBA" id="ARBA00022645"/>
    </source>
</evidence>
<reference evidence="7" key="1">
    <citation type="submission" date="2022-07" db="EMBL/GenBank/DDBJ databases">
        <title>Genome Sequence of Physisporinus lineatus.</title>
        <authorList>
            <person name="Buettner E."/>
        </authorList>
    </citation>
    <scope>NUCLEOTIDE SEQUENCE</scope>
    <source>
        <strain evidence="7">VT162</strain>
    </source>
</reference>
<organism evidence="7 8">
    <name type="scientific">Meripilus lineatus</name>
    <dbReference type="NCBI Taxonomy" id="2056292"/>
    <lineage>
        <taxon>Eukaryota</taxon>
        <taxon>Fungi</taxon>
        <taxon>Dikarya</taxon>
        <taxon>Basidiomycota</taxon>
        <taxon>Agaricomycotina</taxon>
        <taxon>Agaricomycetes</taxon>
        <taxon>Polyporales</taxon>
        <taxon>Meripilaceae</taxon>
        <taxon>Meripilus</taxon>
    </lineage>
</organism>
<dbReference type="SUPFAM" id="SSF53474">
    <property type="entry name" value="alpha/beta-Hydrolases"/>
    <property type="match status" value="1"/>
</dbReference>
<dbReference type="InterPro" id="IPR001563">
    <property type="entry name" value="Peptidase_S10"/>
</dbReference>
<dbReference type="PROSITE" id="PS00131">
    <property type="entry name" value="CARBOXYPEPT_SER_SER"/>
    <property type="match status" value="1"/>
</dbReference>
<evidence type="ECO:0000256" key="3">
    <source>
        <dbReference type="ARBA" id="ARBA00022670"/>
    </source>
</evidence>
<keyword evidence="6" id="KW-0732">Signal</keyword>
<dbReference type="Pfam" id="PF00450">
    <property type="entry name" value="Peptidase_S10"/>
    <property type="match status" value="1"/>
</dbReference>
<evidence type="ECO:0000256" key="1">
    <source>
        <dbReference type="ARBA" id="ARBA00009431"/>
    </source>
</evidence>